<protein>
    <recommendedName>
        <fullName evidence="5">Cysteine-rich CWC family protein</fullName>
    </recommendedName>
</protein>
<dbReference type="KEGG" id="tmz:Tmz1t_1166"/>
<reference evidence="3" key="1">
    <citation type="submission" date="2009-05" db="EMBL/GenBank/DDBJ databases">
        <title>Complete sequence of chromosome of Thauera sp. MZ1T.</title>
        <authorList>
            <consortium name="US DOE Joint Genome Institute"/>
            <person name="Lucas S."/>
            <person name="Copeland A."/>
            <person name="Lapidus A."/>
            <person name="Glavina del Rio T."/>
            <person name="Dalin E."/>
            <person name="Tice H."/>
            <person name="Bruce D."/>
            <person name="Goodwin L."/>
            <person name="Pitluck S."/>
            <person name="Sims D."/>
            <person name="Brettin T."/>
            <person name="Detter J.C."/>
            <person name="Han C."/>
            <person name="Larimer F."/>
            <person name="Land M."/>
            <person name="Hauser L."/>
            <person name="Kyrpides N."/>
            <person name="Mikhailova N."/>
            <person name="Sayler G.S."/>
        </authorList>
    </citation>
    <scope>NUCLEOTIDE SEQUENCE [LARGE SCALE GENOMIC DNA]</scope>
    <source>
        <strain evidence="3">MZ1T</strain>
    </source>
</reference>
<evidence type="ECO:0000313" key="1">
    <source>
        <dbReference type="EMBL" id="ACK53925.1"/>
    </source>
</evidence>
<dbReference type="EMBL" id="CP001281">
    <property type="protein sequence ID" value="ACK53925.1"/>
    <property type="molecule type" value="Genomic_DNA"/>
</dbReference>
<dbReference type="Proteomes" id="UP000002186">
    <property type="component" value="Chromosome"/>
</dbReference>
<dbReference type="eggNOG" id="ENOG5033DAW">
    <property type="taxonomic scope" value="Bacteria"/>
</dbReference>
<evidence type="ECO:0000313" key="4">
    <source>
        <dbReference type="Proteomes" id="UP000321192"/>
    </source>
</evidence>
<keyword evidence="3" id="KW-1185">Reference proteome</keyword>
<reference evidence="2 4" key="3">
    <citation type="submission" date="2018-09" db="EMBL/GenBank/DDBJ databases">
        <title>Metagenome Assembled Genomes from an Advanced Water Purification Facility.</title>
        <authorList>
            <person name="Stamps B.W."/>
            <person name="Spear J.R."/>
        </authorList>
    </citation>
    <scope>NUCLEOTIDE SEQUENCE [LARGE SCALE GENOMIC DNA]</scope>
    <source>
        <strain evidence="2">Bin_27_1</strain>
    </source>
</reference>
<evidence type="ECO:0008006" key="5">
    <source>
        <dbReference type="Google" id="ProtNLM"/>
    </source>
</evidence>
<dbReference type="RefSeq" id="WP_004302475.1">
    <property type="nucleotide sequence ID" value="NC_011662.2"/>
</dbReference>
<dbReference type="Pfam" id="PF14375">
    <property type="entry name" value="Cys_rich_CWC"/>
    <property type="match status" value="1"/>
</dbReference>
<dbReference type="HOGENOM" id="CLU_179324_1_0_4"/>
<dbReference type="InterPro" id="IPR032720">
    <property type="entry name" value="Cys_rich_CWC"/>
</dbReference>
<proteinExistence type="predicted"/>
<reference evidence="1 3" key="2">
    <citation type="journal article" date="2012" name="Stand. Genomic Sci.">
        <title>Complete genome sequence of Thauera aminoaromatica strain MZ1T.</title>
        <authorList>
            <person name="Jiang K."/>
            <person name="Sanseverino J."/>
            <person name="Chauhan A."/>
            <person name="Lucas S."/>
            <person name="Copeland A."/>
            <person name="Lapidus A."/>
            <person name="Del Rio T.G."/>
            <person name="Dalin E."/>
            <person name="Tice H."/>
            <person name="Bruce D."/>
            <person name="Goodwin L."/>
            <person name="Pitluck S."/>
            <person name="Sims D."/>
            <person name="Brettin T."/>
            <person name="Detter J.C."/>
            <person name="Han C."/>
            <person name="Chang Y.J."/>
            <person name="Larimer F."/>
            <person name="Land M."/>
            <person name="Hauser L."/>
            <person name="Kyrpides N.C."/>
            <person name="Mikhailova N."/>
            <person name="Moser S."/>
            <person name="Jegier P."/>
            <person name="Close D."/>
            <person name="Debruyn J.M."/>
            <person name="Wang Y."/>
            <person name="Layton A.C."/>
            <person name="Allen M.S."/>
            <person name="Sayler G.S."/>
        </authorList>
    </citation>
    <scope>NUCLEOTIDE SEQUENCE [LARGE SCALE GENOMIC DNA]</scope>
    <source>
        <strain evidence="1 3">MZ1T</strain>
    </source>
</reference>
<organism evidence="1 3">
    <name type="scientific">Thauera aminoaromatica</name>
    <dbReference type="NCBI Taxonomy" id="164330"/>
    <lineage>
        <taxon>Bacteria</taxon>
        <taxon>Pseudomonadati</taxon>
        <taxon>Pseudomonadota</taxon>
        <taxon>Betaproteobacteria</taxon>
        <taxon>Rhodocyclales</taxon>
        <taxon>Zoogloeaceae</taxon>
        <taxon>Thauera</taxon>
    </lineage>
</organism>
<accession>C4ZK77</accession>
<accession>A0A5C7SGR9</accession>
<dbReference type="AlphaFoldDB" id="C4ZK77"/>
<name>C4ZK77_THASP</name>
<evidence type="ECO:0000313" key="3">
    <source>
        <dbReference type="Proteomes" id="UP000002186"/>
    </source>
</evidence>
<dbReference type="Proteomes" id="UP000321192">
    <property type="component" value="Unassembled WGS sequence"/>
</dbReference>
<evidence type="ECO:0000313" key="2">
    <source>
        <dbReference type="EMBL" id="TXH83007.1"/>
    </source>
</evidence>
<sequence length="67" mass="7108">MNETTNVCPRCGAAFTCGMRAGEAECWCAALPAAFAVPAEGAGECYCPRCLAELIEARRKVPREARG</sequence>
<dbReference type="EMBL" id="SSFD01000226">
    <property type="protein sequence ID" value="TXH83007.1"/>
    <property type="molecule type" value="Genomic_DNA"/>
</dbReference>
<gene>
    <name evidence="1" type="ordered locus">Tmz1t_1166</name>
    <name evidence="2" type="ORF">E6Q80_14255</name>
</gene>